<proteinExistence type="predicted"/>
<dbReference type="Proteomes" id="UP000006175">
    <property type="component" value="Chromosome"/>
</dbReference>
<reference evidence="1 2" key="1">
    <citation type="journal article" date="2012" name="J. Bacteriol.">
        <title>Complete Genome Sequence of Desulfurococcus fermentans, a Hyperthermophilic Cellulolytic Crenarchaeon Isolated from a Freshwater Hot Spring in Kamchatka, Russia.</title>
        <authorList>
            <person name="Susanti D."/>
            <person name="Johnson E.F."/>
            <person name="Rodriguez J.R."/>
            <person name="Anderson I."/>
            <person name="Perevalova A.A."/>
            <person name="Kyrpides N."/>
            <person name="Lucas S."/>
            <person name="Han J."/>
            <person name="Lapidus A."/>
            <person name="Cheng J.F."/>
            <person name="Goodwin L."/>
            <person name="Pitluck S."/>
            <person name="Mavrommatis K."/>
            <person name="Peters L."/>
            <person name="Land M.L."/>
            <person name="Hauser L."/>
            <person name="Gopalan V."/>
            <person name="Chan P.P."/>
            <person name="Lowe T.M."/>
            <person name="Atomi H."/>
            <person name="Bonch-Osmolovskaya E.A."/>
            <person name="Woyke T."/>
            <person name="Mukhopadhyay B."/>
        </authorList>
    </citation>
    <scope>NUCLEOTIDE SEQUENCE [LARGE SCALE GENOMIC DNA]</scope>
    <source>
        <strain evidence="1 2">DSM 16532</strain>
    </source>
</reference>
<accession>I3XR44</accession>
<dbReference type="AlphaFoldDB" id="I3XR44"/>
<organism evidence="1 2">
    <name type="scientific">Desulfurococcus amylolyticus DSM 16532</name>
    <dbReference type="NCBI Taxonomy" id="768672"/>
    <lineage>
        <taxon>Archaea</taxon>
        <taxon>Thermoproteota</taxon>
        <taxon>Thermoprotei</taxon>
        <taxon>Desulfurococcales</taxon>
        <taxon>Desulfurococcaceae</taxon>
        <taxon>Desulfurococcus</taxon>
    </lineage>
</organism>
<dbReference type="KEGG" id="dfd:Desfe_0514"/>
<protein>
    <submittedName>
        <fullName evidence="1">Uncharacterized protein</fullName>
    </submittedName>
</protein>
<sequence>MSKNEVFEYLRRVKAVPTNPTKTNILRLMAYPLVKLVPSLRQLIVVVAEKLREPRLTHIERW</sequence>
<keyword evidence="2" id="KW-1185">Reference proteome</keyword>
<dbReference type="EMBL" id="CP003321">
    <property type="protein sequence ID" value="AFL66418.1"/>
    <property type="molecule type" value="Genomic_DNA"/>
</dbReference>
<dbReference type="GeneID" id="13062204"/>
<evidence type="ECO:0000313" key="2">
    <source>
        <dbReference type="Proteomes" id="UP000006175"/>
    </source>
</evidence>
<gene>
    <name evidence="1" type="ORF">Desfe_0514</name>
</gene>
<evidence type="ECO:0000313" key="1">
    <source>
        <dbReference type="EMBL" id="AFL66418.1"/>
    </source>
</evidence>
<dbReference type="RefSeq" id="WP_014767319.1">
    <property type="nucleotide sequence ID" value="NC_018001.1"/>
</dbReference>
<name>I3XR44_DESAM</name>
<dbReference type="HOGENOM" id="CLU_2893071_0_0_2"/>